<evidence type="ECO:0000313" key="2">
    <source>
        <dbReference type="EMBL" id="KAJ4429524.1"/>
    </source>
</evidence>
<proteinExistence type="predicted"/>
<dbReference type="Pfam" id="PF25298">
    <property type="entry name" value="Baculo_FP_2nd"/>
    <property type="match status" value="1"/>
</dbReference>
<comment type="caution">
    <text evidence="2">The sequence shown here is derived from an EMBL/GenBank/DDBJ whole genome shotgun (WGS) entry which is preliminary data.</text>
</comment>
<name>A0ABQ8S664_PERAM</name>
<dbReference type="InterPro" id="IPR057251">
    <property type="entry name" value="FP_C"/>
</dbReference>
<evidence type="ECO:0000259" key="1">
    <source>
        <dbReference type="Pfam" id="PF25298"/>
    </source>
</evidence>
<keyword evidence="3" id="KW-1185">Reference proteome</keyword>
<sequence>MHLREVEYDESTSEELCKTKEDLKTTQGQVHDLKKENELLWKQINELQQYTRRDNLLVFGIPETPEESVPMIVQNISEVIGGPELVADLSVVHRLPAKPGKTKPIVVRFNKRISRDTWLQKFKLEARKHPEGPGIPLQRINPLLPDGRLTAGEHLTIATRDLLNKTREAANQKGYRFVWTRDCKERSQEKEKLTGQPPFTEQKLLQSTAFIQKTGSQ</sequence>
<feature type="domain" description="FP protein C-terminal" evidence="1">
    <location>
        <begin position="157"/>
        <end position="184"/>
    </location>
</feature>
<dbReference type="EMBL" id="JAJSOF020000033">
    <property type="protein sequence ID" value="KAJ4429524.1"/>
    <property type="molecule type" value="Genomic_DNA"/>
</dbReference>
<protein>
    <recommendedName>
        <fullName evidence="1">FP protein C-terminal domain-containing protein</fullName>
    </recommendedName>
</protein>
<dbReference type="Proteomes" id="UP001148838">
    <property type="component" value="Unassembled WGS sequence"/>
</dbReference>
<reference evidence="2 3" key="1">
    <citation type="journal article" date="2022" name="Allergy">
        <title>Genome assembly and annotation of Periplaneta americana reveal a comprehensive cockroach allergen profile.</title>
        <authorList>
            <person name="Wang L."/>
            <person name="Xiong Q."/>
            <person name="Saelim N."/>
            <person name="Wang L."/>
            <person name="Nong W."/>
            <person name="Wan A.T."/>
            <person name="Shi M."/>
            <person name="Liu X."/>
            <person name="Cao Q."/>
            <person name="Hui J.H.L."/>
            <person name="Sookrung N."/>
            <person name="Leung T.F."/>
            <person name="Tungtrongchitr A."/>
            <person name="Tsui S.K.W."/>
        </authorList>
    </citation>
    <scope>NUCLEOTIDE SEQUENCE [LARGE SCALE GENOMIC DNA]</scope>
    <source>
        <strain evidence="2">PWHHKU_190912</strain>
    </source>
</reference>
<evidence type="ECO:0000313" key="3">
    <source>
        <dbReference type="Proteomes" id="UP001148838"/>
    </source>
</evidence>
<accession>A0ABQ8S664</accession>
<gene>
    <name evidence="2" type="ORF">ANN_21693</name>
</gene>
<organism evidence="2 3">
    <name type="scientific">Periplaneta americana</name>
    <name type="common">American cockroach</name>
    <name type="synonym">Blatta americana</name>
    <dbReference type="NCBI Taxonomy" id="6978"/>
    <lineage>
        <taxon>Eukaryota</taxon>
        <taxon>Metazoa</taxon>
        <taxon>Ecdysozoa</taxon>
        <taxon>Arthropoda</taxon>
        <taxon>Hexapoda</taxon>
        <taxon>Insecta</taxon>
        <taxon>Pterygota</taxon>
        <taxon>Neoptera</taxon>
        <taxon>Polyneoptera</taxon>
        <taxon>Dictyoptera</taxon>
        <taxon>Blattodea</taxon>
        <taxon>Blattoidea</taxon>
        <taxon>Blattidae</taxon>
        <taxon>Blattinae</taxon>
        <taxon>Periplaneta</taxon>
    </lineage>
</organism>